<comment type="caution">
    <text evidence="3">The sequence shown here is derived from an EMBL/GenBank/DDBJ whole genome shotgun (WGS) entry which is preliminary data.</text>
</comment>
<evidence type="ECO:0000256" key="2">
    <source>
        <dbReference type="ARBA" id="ARBA00023002"/>
    </source>
</evidence>
<evidence type="ECO:0000313" key="3">
    <source>
        <dbReference type="EMBL" id="KAF5928642.1"/>
    </source>
</evidence>
<name>A0A7J7FKP2_DICBM</name>
<evidence type="ECO:0000313" key="4">
    <source>
        <dbReference type="Proteomes" id="UP000551758"/>
    </source>
</evidence>
<evidence type="ECO:0008006" key="5">
    <source>
        <dbReference type="Google" id="ProtNLM"/>
    </source>
</evidence>
<reference evidence="3 4" key="1">
    <citation type="journal article" date="2020" name="Mol. Biol. Evol.">
        <title>Interspecific Gene Flow and the Evolution of Specialization in Black and White Rhinoceros.</title>
        <authorList>
            <person name="Moodley Y."/>
            <person name="Westbury M.V."/>
            <person name="Russo I.M."/>
            <person name="Gopalakrishnan S."/>
            <person name="Rakotoarivelo A."/>
            <person name="Olsen R.A."/>
            <person name="Prost S."/>
            <person name="Tunstall T."/>
            <person name="Ryder O.A."/>
            <person name="Dalen L."/>
            <person name="Bruford M.W."/>
        </authorList>
    </citation>
    <scope>NUCLEOTIDE SEQUENCE [LARGE SCALE GENOMIC DNA]</scope>
    <source>
        <strain evidence="3">SBR-YM</strain>
        <tissue evidence="3">Skin</tissue>
    </source>
</reference>
<dbReference type="PANTHER" id="PTHR11732">
    <property type="entry name" value="ALDO/KETO REDUCTASE"/>
    <property type="match status" value="1"/>
</dbReference>
<dbReference type="EMBL" id="JACDTQ010000352">
    <property type="protein sequence ID" value="KAF5928642.1"/>
    <property type="molecule type" value="Genomic_DNA"/>
</dbReference>
<gene>
    <name evidence="3" type="ORF">HPG69_008430</name>
</gene>
<evidence type="ECO:0000256" key="1">
    <source>
        <dbReference type="ARBA" id="ARBA00022857"/>
    </source>
</evidence>
<dbReference type="InterPro" id="IPR020471">
    <property type="entry name" value="AKR"/>
</dbReference>
<keyword evidence="2" id="KW-0560">Oxidoreductase</keyword>
<dbReference type="Gene3D" id="3.20.20.100">
    <property type="entry name" value="NADP-dependent oxidoreductase domain"/>
    <property type="match status" value="1"/>
</dbReference>
<proteinExistence type="predicted"/>
<dbReference type="Proteomes" id="UP000551758">
    <property type="component" value="Unassembled WGS sequence"/>
</dbReference>
<dbReference type="GO" id="GO:0016491">
    <property type="term" value="F:oxidoreductase activity"/>
    <property type="evidence" value="ECO:0007669"/>
    <property type="project" value="UniProtKB-KW"/>
</dbReference>
<keyword evidence="4" id="KW-1185">Reference proteome</keyword>
<dbReference type="AlphaFoldDB" id="A0A7J7FKP2"/>
<keyword evidence="1" id="KW-0521">NADP</keyword>
<accession>A0A7J7FKP2</accession>
<dbReference type="InterPro" id="IPR036812">
    <property type="entry name" value="NAD(P)_OxRdtase_dom_sf"/>
</dbReference>
<organism evidence="3 4">
    <name type="scientific">Diceros bicornis minor</name>
    <name type="common">South-central black rhinoceros</name>
    <dbReference type="NCBI Taxonomy" id="77932"/>
    <lineage>
        <taxon>Eukaryota</taxon>
        <taxon>Metazoa</taxon>
        <taxon>Chordata</taxon>
        <taxon>Craniata</taxon>
        <taxon>Vertebrata</taxon>
        <taxon>Euteleostomi</taxon>
        <taxon>Mammalia</taxon>
        <taxon>Eutheria</taxon>
        <taxon>Laurasiatheria</taxon>
        <taxon>Perissodactyla</taxon>
        <taxon>Rhinocerotidae</taxon>
        <taxon>Diceros</taxon>
    </lineage>
</organism>
<sequence>MNPKDWHVELNDGHFIPVLGFGTYSPEEIWLTFLQPELVQTALEKSLKNLQLDYVDLYIIHSPTALKVGNLSGHTYFTSCVRMSINLPGCLN</sequence>
<protein>
    <recommendedName>
        <fullName evidence="5">NADP-dependent oxidoreductase domain-containing protein</fullName>
    </recommendedName>
</protein>
<dbReference type="SUPFAM" id="SSF51430">
    <property type="entry name" value="NAD(P)-linked oxidoreductase"/>
    <property type="match status" value="1"/>
</dbReference>